<dbReference type="InterPro" id="IPR017946">
    <property type="entry name" value="PLC-like_Pdiesterase_TIM-brl"/>
</dbReference>
<evidence type="ECO:0000313" key="4">
    <source>
        <dbReference type="Proteomes" id="UP000317496"/>
    </source>
</evidence>
<dbReference type="InterPro" id="IPR030395">
    <property type="entry name" value="GP_PDE_dom"/>
</dbReference>
<reference evidence="3 4" key="1">
    <citation type="submission" date="2019-07" db="EMBL/GenBank/DDBJ databases">
        <title>Genome sequencing for Ferrovibrio sp. K5.</title>
        <authorList>
            <person name="Park S.-J."/>
        </authorList>
    </citation>
    <scope>NUCLEOTIDE SEQUENCE [LARGE SCALE GENOMIC DNA]</scope>
    <source>
        <strain evidence="3 4">K5</strain>
    </source>
</reference>
<keyword evidence="1" id="KW-0732">Signal</keyword>
<dbReference type="Proteomes" id="UP000317496">
    <property type="component" value="Chromosome"/>
</dbReference>
<evidence type="ECO:0000313" key="3">
    <source>
        <dbReference type="EMBL" id="QDO98641.1"/>
    </source>
</evidence>
<dbReference type="EMBL" id="CP041636">
    <property type="protein sequence ID" value="QDO98641.1"/>
    <property type="molecule type" value="Genomic_DNA"/>
</dbReference>
<evidence type="ECO:0000259" key="2">
    <source>
        <dbReference type="PROSITE" id="PS51704"/>
    </source>
</evidence>
<evidence type="ECO:0000256" key="1">
    <source>
        <dbReference type="SAM" id="SignalP"/>
    </source>
</evidence>
<dbReference type="OrthoDB" id="9787897at2"/>
<dbReference type="Pfam" id="PF03009">
    <property type="entry name" value="GDPD"/>
    <property type="match status" value="1"/>
</dbReference>
<dbReference type="CDD" id="cd08567">
    <property type="entry name" value="GDPD_SpGDE_like"/>
    <property type="match status" value="1"/>
</dbReference>
<dbReference type="Gene3D" id="3.20.20.190">
    <property type="entry name" value="Phosphatidylinositol (PI) phosphodiesterase"/>
    <property type="match status" value="1"/>
</dbReference>
<sequence length="329" mass="35840">MKPVLLTMAFLLAAGPASITDAWAFELQGHRGARGLAPENTIPAFATALSLGVTTLEFDVNLTRDGKLVVGHDPVLLPHLARLDNKWITSPGPVIWQSTAEDIRRYDVGRLDPASRYGQTYPEQKPVDGTRMPLLEQVFALVAKSGNTTVRFNIETKLNPAKPDESAPPEQFAAALVQAIRDAGMTRRASIQSFDWRTLKAAAALAPEIPRVHLTIEGGNSDNVQRGQPGASPWMGGLDADDYPSTPALVKAAGGQVWSPFWRNVTPELVSEAQKLGLQVIPWTVNDPAEMERQIDMKVDGLISDYPDRLRKMMQARGMPLPTPSPVTP</sequence>
<dbReference type="GO" id="GO:0008081">
    <property type="term" value="F:phosphoric diester hydrolase activity"/>
    <property type="evidence" value="ECO:0007669"/>
    <property type="project" value="InterPro"/>
</dbReference>
<gene>
    <name evidence="3" type="ORF">FNB15_15740</name>
</gene>
<accession>A0A516H4H7</accession>
<protein>
    <submittedName>
        <fullName evidence="3">Glycerophosphodiester phosphodiesterase</fullName>
    </submittedName>
</protein>
<proteinExistence type="predicted"/>
<dbReference type="PANTHER" id="PTHR46211">
    <property type="entry name" value="GLYCEROPHOSPHORYL DIESTER PHOSPHODIESTERASE"/>
    <property type="match status" value="1"/>
</dbReference>
<feature type="signal peptide" evidence="1">
    <location>
        <begin position="1"/>
        <end position="19"/>
    </location>
</feature>
<dbReference type="AlphaFoldDB" id="A0A516H4H7"/>
<dbReference type="PANTHER" id="PTHR46211:SF14">
    <property type="entry name" value="GLYCEROPHOSPHODIESTER PHOSPHODIESTERASE"/>
    <property type="match status" value="1"/>
</dbReference>
<feature type="chain" id="PRO_5021958118" evidence="1">
    <location>
        <begin position="20"/>
        <end position="329"/>
    </location>
</feature>
<name>A0A516H4H7_9PROT</name>
<dbReference type="RefSeq" id="WP_144069622.1">
    <property type="nucleotide sequence ID" value="NZ_CP041636.1"/>
</dbReference>
<dbReference type="SUPFAM" id="SSF51695">
    <property type="entry name" value="PLC-like phosphodiesterases"/>
    <property type="match status" value="1"/>
</dbReference>
<dbReference type="GO" id="GO:0006629">
    <property type="term" value="P:lipid metabolic process"/>
    <property type="evidence" value="ECO:0007669"/>
    <property type="project" value="InterPro"/>
</dbReference>
<feature type="domain" description="GP-PDE" evidence="2">
    <location>
        <begin position="25"/>
        <end position="314"/>
    </location>
</feature>
<dbReference type="KEGG" id="fer:FNB15_15740"/>
<dbReference type="PROSITE" id="PS51704">
    <property type="entry name" value="GP_PDE"/>
    <property type="match status" value="1"/>
</dbReference>
<keyword evidence="4" id="KW-1185">Reference proteome</keyword>
<organism evidence="3 4">
    <name type="scientific">Ferrovibrio terrae</name>
    <dbReference type="NCBI Taxonomy" id="2594003"/>
    <lineage>
        <taxon>Bacteria</taxon>
        <taxon>Pseudomonadati</taxon>
        <taxon>Pseudomonadota</taxon>
        <taxon>Alphaproteobacteria</taxon>
        <taxon>Rhodospirillales</taxon>
        <taxon>Rhodospirillaceae</taxon>
        <taxon>Ferrovibrio</taxon>
    </lineage>
</organism>